<gene>
    <name evidence="2" type="ORF">LTR91_025390</name>
</gene>
<evidence type="ECO:0000313" key="3">
    <source>
        <dbReference type="Proteomes" id="UP001175353"/>
    </source>
</evidence>
<accession>A0AAN6JWP3</accession>
<feature type="compositionally biased region" description="Polar residues" evidence="1">
    <location>
        <begin position="92"/>
        <end position="102"/>
    </location>
</feature>
<protein>
    <submittedName>
        <fullName evidence="2">Uncharacterized protein</fullName>
    </submittedName>
</protein>
<feature type="region of interest" description="Disordered" evidence="1">
    <location>
        <begin position="57"/>
        <end position="132"/>
    </location>
</feature>
<comment type="caution">
    <text evidence="2">The sequence shown here is derived from an EMBL/GenBank/DDBJ whole genome shotgun (WGS) entry which is preliminary data.</text>
</comment>
<proteinExistence type="predicted"/>
<evidence type="ECO:0000313" key="2">
    <source>
        <dbReference type="EMBL" id="KAK0950812.1"/>
    </source>
</evidence>
<keyword evidence="3" id="KW-1185">Reference proteome</keyword>
<evidence type="ECO:0000256" key="1">
    <source>
        <dbReference type="SAM" id="MobiDB-lite"/>
    </source>
</evidence>
<organism evidence="2 3">
    <name type="scientific">Friedmanniomyces endolithicus</name>
    <dbReference type="NCBI Taxonomy" id="329885"/>
    <lineage>
        <taxon>Eukaryota</taxon>
        <taxon>Fungi</taxon>
        <taxon>Dikarya</taxon>
        <taxon>Ascomycota</taxon>
        <taxon>Pezizomycotina</taxon>
        <taxon>Dothideomycetes</taxon>
        <taxon>Dothideomycetidae</taxon>
        <taxon>Mycosphaerellales</taxon>
        <taxon>Teratosphaeriaceae</taxon>
        <taxon>Friedmanniomyces</taxon>
    </lineage>
</organism>
<feature type="compositionally biased region" description="Low complexity" evidence="1">
    <location>
        <begin position="327"/>
        <end position="342"/>
    </location>
</feature>
<feature type="compositionally biased region" description="Polar residues" evidence="1">
    <location>
        <begin position="115"/>
        <end position="129"/>
    </location>
</feature>
<dbReference type="AlphaFoldDB" id="A0AAN6JWP3"/>
<sequence>MAPNIYTEVNGRLMPHPPDLDLPRVTYPARASITSREKVVDHTDTSSLKTAIVVESPSEASMSVDSDSGSDSDMVVPNKKSNTRARVKSSTRHNVGTSGNGKTRNDVRSDMTAPEASTQHRGSVTALSESNDEETIMLDEPEDAALTLELSSHARYSSGELDILMSDVGAAAHTRSATAKQLSTRGSKPSASTPVRHKYIRNVAYLSCSIKEQAMRAEVITAINKNWPRARHFFPAHLAPRSSVLGITEPLEPRDVSRPLLLAVHGLSIVTLDHHERAFGAMLKAVKKRARKERSEEKLLLLDVEAAVKFCKAAEVYCSATVQVQSPTSSHSSLRTGSSTGTEAERSLSREAPSPVAVSARS</sequence>
<feature type="compositionally biased region" description="Low complexity" evidence="1">
    <location>
        <begin position="57"/>
        <end position="73"/>
    </location>
</feature>
<reference evidence="2" key="1">
    <citation type="submission" date="2023-06" db="EMBL/GenBank/DDBJ databases">
        <title>Black Yeasts Isolated from many extreme environments.</title>
        <authorList>
            <person name="Coleine C."/>
            <person name="Stajich J.E."/>
            <person name="Selbmann L."/>
        </authorList>
    </citation>
    <scope>NUCLEOTIDE SEQUENCE</scope>
    <source>
        <strain evidence="2">CCFEE 5200</strain>
    </source>
</reference>
<dbReference type="Proteomes" id="UP001175353">
    <property type="component" value="Unassembled WGS sequence"/>
</dbReference>
<feature type="compositionally biased region" description="Basic residues" evidence="1">
    <location>
        <begin position="81"/>
        <end position="91"/>
    </location>
</feature>
<feature type="region of interest" description="Disordered" evidence="1">
    <location>
        <begin position="327"/>
        <end position="362"/>
    </location>
</feature>
<dbReference type="EMBL" id="JAUJLE010000768">
    <property type="protein sequence ID" value="KAK0950812.1"/>
    <property type="molecule type" value="Genomic_DNA"/>
</dbReference>
<name>A0AAN6JWP3_9PEZI</name>